<comment type="caution">
    <text evidence="1">The sequence shown here is derived from an EMBL/GenBank/DDBJ whole genome shotgun (WGS) entry which is preliminary data.</text>
</comment>
<proteinExistence type="predicted"/>
<name>A0A645JJ16_9ZZZZ</name>
<dbReference type="AlphaFoldDB" id="A0A645JJ16"/>
<accession>A0A645JJ16</accession>
<dbReference type="EMBL" id="VSSQ01143444">
    <property type="protein sequence ID" value="MPN63678.1"/>
    <property type="molecule type" value="Genomic_DNA"/>
</dbReference>
<gene>
    <name evidence="1" type="ORF">SDC9_211443</name>
</gene>
<evidence type="ECO:0000313" key="1">
    <source>
        <dbReference type="EMBL" id="MPN63678.1"/>
    </source>
</evidence>
<protein>
    <submittedName>
        <fullName evidence="1">Uncharacterized protein</fullName>
    </submittedName>
</protein>
<reference evidence="1" key="1">
    <citation type="submission" date="2019-08" db="EMBL/GenBank/DDBJ databases">
        <authorList>
            <person name="Kucharzyk K."/>
            <person name="Murdoch R.W."/>
            <person name="Higgins S."/>
            <person name="Loffler F."/>
        </authorList>
    </citation>
    <scope>NUCLEOTIDE SEQUENCE</scope>
</reference>
<organism evidence="1">
    <name type="scientific">bioreactor metagenome</name>
    <dbReference type="NCBI Taxonomy" id="1076179"/>
    <lineage>
        <taxon>unclassified sequences</taxon>
        <taxon>metagenomes</taxon>
        <taxon>ecological metagenomes</taxon>
    </lineage>
</organism>
<sequence>MLEYTYYIFPIYHNDGDKCTHMHHRIKKKRPLVYAKHILQQYEMSRAGYGQKLAQPLYGAKQHCYPNRHKNVPQPYGYGYITLISQNTQV</sequence>